<dbReference type="AlphaFoldDB" id="A0A1W2ETL5"/>
<feature type="compositionally biased region" description="Basic residues" evidence="1">
    <location>
        <begin position="107"/>
        <end position="117"/>
    </location>
</feature>
<feature type="compositionally biased region" description="Basic and acidic residues" evidence="1">
    <location>
        <begin position="127"/>
        <end position="139"/>
    </location>
</feature>
<protein>
    <submittedName>
        <fullName evidence="2">Uncharacterized protein</fullName>
    </submittedName>
</protein>
<dbReference type="Proteomes" id="UP000192418">
    <property type="component" value="Unassembled WGS sequence"/>
</dbReference>
<dbReference type="EMBL" id="FWXY01000045">
    <property type="protein sequence ID" value="SMD13053.1"/>
    <property type="molecule type" value="Genomic_DNA"/>
</dbReference>
<proteinExistence type="predicted"/>
<evidence type="ECO:0000313" key="3">
    <source>
        <dbReference type="Proteomes" id="UP000192418"/>
    </source>
</evidence>
<feature type="region of interest" description="Disordered" evidence="1">
    <location>
        <begin position="92"/>
        <end position="149"/>
    </location>
</feature>
<sequence>MDKTNAKKIFEKIYDGCYPLIKYYIGIYNKKYDFPLDCKDDLIQNTLINIYTSVLNGTYDIKRGKNPPCGLIDTICSNKAYDYWRTITYPEPPNLRPENPEAPAQRHERRNPKKSKGYHTAGNEGIETGRSDENGEPIRKPSPSFASNSYTKKELSQELRKCIEFKWDASAKAKEAMLMFLADFKQAKISQILDRSDSWVTVTKQKFVKAAVETCPELILYIEEL</sequence>
<evidence type="ECO:0000313" key="2">
    <source>
        <dbReference type="EMBL" id="SMD13053.1"/>
    </source>
</evidence>
<keyword evidence="3" id="KW-1185">Reference proteome</keyword>
<name>A0A1W2ETL5_9BACT</name>
<organism evidence="2 3">
    <name type="scientific">Desulfocicer vacuolatum DSM 3385</name>
    <dbReference type="NCBI Taxonomy" id="1121400"/>
    <lineage>
        <taxon>Bacteria</taxon>
        <taxon>Pseudomonadati</taxon>
        <taxon>Thermodesulfobacteriota</taxon>
        <taxon>Desulfobacteria</taxon>
        <taxon>Desulfobacterales</taxon>
        <taxon>Desulfobacteraceae</taxon>
        <taxon>Desulfocicer</taxon>
    </lineage>
</organism>
<gene>
    <name evidence="2" type="ORF">SAMN02746065_1459</name>
</gene>
<accession>A0A1W2ETL5</accession>
<evidence type="ECO:0000256" key="1">
    <source>
        <dbReference type="SAM" id="MobiDB-lite"/>
    </source>
</evidence>
<dbReference type="STRING" id="1121400.SAMN02746065_1459"/>
<reference evidence="2 3" key="1">
    <citation type="submission" date="2017-04" db="EMBL/GenBank/DDBJ databases">
        <authorList>
            <person name="Afonso C.L."/>
            <person name="Miller P.J."/>
            <person name="Scott M.A."/>
            <person name="Spackman E."/>
            <person name="Goraichik I."/>
            <person name="Dimitrov K.M."/>
            <person name="Suarez D.L."/>
            <person name="Swayne D.E."/>
        </authorList>
    </citation>
    <scope>NUCLEOTIDE SEQUENCE [LARGE SCALE GENOMIC DNA]</scope>
    <source>
        <strain evidence="2 3">DSM 3385</strain>
    </source>
</reference>
<dbReference type="RefSeq" id="WP_084071935.1">
    <property type="nucleotide sequence ID" value="NZ_FWXY01000045.1"/>
</dbReference>